<accession>A0A914DPE9</accession>
<evidence type="ECO:0000313" key="3">
    <source>
        <dbReference type="WBParaSite" id="ACRNAN_scaffold32946.g10372.t1"/>
    </source>
</evidence>
<sequence>MSENDSNDDFFGLKYVSSNPIPQKLLPQRDSSKLKSKLKEGYVPEYDYVERSSIPQKVHRRGDATKPSQTGTDF</sequence>
<name>A0A914DPE9_9BILA</name>
<organism evidence="2 3">
    <name type="scientific">Acrobeloides nanus</name>
    <dbReference type="NCBI Taxonomy" id="290746"/>
    <lineage>
        <taxon>Eukaryota</taxon>
        <taxon>Metazoa</taxon>
        <taxon>Ecdysozoa</taxon>
        <taxon>Nematoda</taxon>
        <taxon>Chromadorea</taxon>
        <taxon>Rhabditida</taxon>
        <taxon>Tylenchina</taxon>
        <taxon>Cephalobomorpha</taxon>
        <taxon>Cephaloboidea</taxon>
        <taxon>Cephalobidae</taxon>
        <taxon>Acrobeloides</taxon>
    </lineage>
</organism>
<dbReference type="AlphaFoldDB" id="A0A914DPE9"/>
<evidence type="ECO:0000313" key="2">
    <source>
        <dbReference type="Proteomes" id="UP000887540"/>
    </source>
</evidence>
<protein>
    <submittedName>
        <fullName evidence="3">Uncharacterized protein</fullName>
    </submittedName>
</protein>
<proteinExistence type="predicted"/>
<evidence type="ECO:0000256" key="1">
    <source>
        <dbReference type="SAM" id="MobiDB-lite"/>
    </source>
</evidence>
<dbReference type="Proteomes" id="UP000887540">
    <property type="component" value="Unplaced"/>
</dbReference>
<keyword evidence="2" id="KW-1185">Reference proteome</keyword>
<reference evidence="3" key="1">
    <citation type="submission" date="2022-11" db="UniProtKB">
        <authorList>
            <consortium name="WormBaseParasite"/>
        </authorList>
    </citation>
    <scope>IDENTIFICATION</scope>
</reference>
<dbReference type="WBParaSite" id="ACRNAN_scaffold32946.g10372.t1">
    <property type="protein sequence ID" value="ACRNAN_scaffold32946.g10372.t1"/>
    <property type="gene ID" value="ACRNAN_scaffold32946.g10372"/>
</dbReference>
<feature type="region of interest" description="Disordered" evidence="1">
    <location>
        <begin position="54"/>
        <end position="74"/>
    </location>
</feature>